<dbReference type="EMBL" id="JAINZW010000003">
    <property type="protein sequence ID" value="MBZ4039694.1"/>
    <property type="molecule type" value="Genomic_DNA"/>
</dbReference>
<keyword evidence="4" id="KW-1185">Reference proteome</keyword>
<sequence>MSARSLPFLLLLGVAAQAQAQDPNACPQLPVDSGLAWQHQAAGDSEFCRALREDGTEAFGMVIGRDSPFEPNRSNREETGRIDGREVQWYRAELALKPGVEARETLVELPDGRVAHIWLQAKSAQDLRAAFGQAEGLRFGAPRDTQVASGQ</sequence>
<protein>
    <submittedName>
        <fullName evidence="3">Uncharacterized protein</fullName>
    </submittedName>
</protein>
<evidence type="ECO:0000313" key="3">
    <source>
        <dbReference type="EMBL" id="MBZ4039694.1"/>
    </source>
</evidence>
<feature type="signal peptide" evidence="2">
    <location>
        <begin position="1"/>
        <end position="20"/>
    </location>
</feature>
<dbReference type="RefSeq" id="WP_223676133.1">
    <property type="nucleotide sequence ID" value="NZ_JAINZW010000003.1"/>
</dbReference>
<proteinExistence type="predicted"/>
<evidence type="ECO:0000256" key="1">
    <source>
        <dbReference type="SAM" id="MobiDB-lite"/>
    </source>
</evidence>
<evidence type="ECO:0000256" key="2">
    <source>
        <dbReference type="SAM" id="SignalP"/>
    </source>
</evidence>
<name>A0ABS7T741_9GAMM</name>
<feature type="region of interest" description="Disordered" evidence="1">
    <location>
        <begin position="62"/>
        <end position="81"/>
    </location>
</feature>
<evidence type="ECO:0000313" key="4">
    <source>
        <dbReference type="Proteomes" id="UP001430954"/>
    </source>
</evidence>
<comment type="caution">
    <text evidence="3">The sequence shown here is derived from an EMBL/GenBank/DDBJ whole genome shotgun (WGS) entry which is preliminary data.</text>
</comment>
<keyword evidence="2" id="KW-0732">Signal</keyword>
<dbReference type="Proteomes" id="UP001430954">
    <property type="component" value="Unassembled WGS sequence"/>
</dbReference>
<feature type="chain" id="PRO_5045367260" evidence="2">
    <location>
        <begin position="21"/>
        <end position="151"/>
    </location>
</feature>
<organism evidence="3 4">
    <name type="scientific">Novilysobacter selenitireducens</name>
    <dbReference type="NCBI Taxonomy" id="2872639"/>
    <lineage>
        <taxon>Bacteria</taxon>
        <taxon>Pseudomonadati</taxon>
        <taxon>Pseudomonadota</taxon>
        <taxon>Gammaproteobacteria</taxon>
        <taxon>Lysobacterales</taxon>
        <taxon>Lysobacteraceae</taxon>
        <taxon>Novilysobacter</taxon>
    </lineage>
</organism>
<gene>
    <name evidence="3" type="ORF">K6753_09115</name>
</gene>
<accession>A0ABS7T741</accession>
<reference evidence="3 4" key="1">
    <citation type="submission" date="2021-09" db="EMBL/GenBank/DDBJ databases">
        <title>Lysobacter sp. 13A isolated from the river sediment.</title>
        <authorList>
            <person name="Liu H."/>
            <person name="Li S."/>
            <person name="Mao S."/>
        </authorList>
    </citation>
    <scope>NUCLEOTIDE SEQUENCE [LARGE SCALE GENOMIC DNA]</scope>
    <source>
        <strain evidence="3 4">13A</strain>
    </source>
</reference>